<reference evidence="1" key="1">
    <citation type="submission" date="2019-01" db="EMBL/GenBank/DDBJ databases">
        <authorList>
            <person name="Liang Q."/>
            <person name="Zhou D."/>
        </authorList>
    </citation>
    <scope>NUCLEOTIDE SEQUENCE</scope>
    <source>
        <strain evidence="1">332306</strain>
        <plasmid evidence="1">p332306-HI3</plasmid>
    </source>
</reference>
<geneLocation type="plasmid" evidence="1">
    <name>p332306-HI3</name>
</geneLocation>
<evidence type="ECO:0000313" key="1">
    <source>
        <dbReference type="EMBL" id="QEQ69936.1"/>
    </source>
</evidence>
<sequence length="37" mass="4104">MYQYSQLKVQVICVNAGSAGTNTYPIPWLHAASFSTR</sequence>
<protein>
    <submittedName>
        <fullName evidence="1">Uncharacterized protein</fullName>
    </submittedName>
</protein>
<dbReference type="EMBL" id="MK413722">
    <property type="protein sequence ID" value="QEQ69936.1"/>
    <property type="molecule type" value="Genomic_DNA"/>
</dbReference>
<organism evidence="1">
    <name type="scientific">Klebsiella pneumoniae</name>
    <dbReference type="NCBI Taxonomy" id="573"/>
    <lineage>
        <taxon>Bacteria</taxon>
        <taxon>Pseudomonadati</taxon>
        <taxon>Pseudomonadota</taxon>
        <taxon>Gammaproteobacteria</taxon>
        <taxon>Enterobacterales</taxon>
        <taxon>Enterobacteriaceae</taxon>
        <taxon>Klebsiella/Raoultella group</taxon>
        <taxon>Klebsiella</taxon>
        <taxon>Klebsiella pneumoniae complex</taxon>
    </lineage>
</organism>
<proteinExistence type="predicted"/>
<name>A0A5P1PLD0_KLEPN</name>
<keyword evidence="1" id="KW-0614">Plasmid</keyword>
<dbReference type="AlphaFoldDB" id="A0A5P1PLD0"/>
<accession>A0A5P1PLD0</accession>